<feature type="compositionally biased region" description="Basic and acidic residues" evidence="1">
    <location>
        <begin position="996"/>
        <end position="1017"/>
    </location>
</feature>
<feature type="compositionally biased region" description="Basic residues" evidence="1">
    <location>
        <begin position="798"/>
        <end position="809"/>
    </location>
</feature>
<feature type="region of interest" description="Disordered" evidence="1">
    <location>
        <begin position="759"/>
        <end position="819"/>
    </location>
</feature>
<accession>A0A8J6H8X8</accession>
<keyword evidence="4" id="KW-1185">Reference proteome</keyword>
<feature type="compositionally biased region" description="Basic and acidic residues" evidence="1">
    <location>
        <begin position="953"/>
        <end position="966"/>
    </location>
</feature>
<evidence type="ECO:0000313" key="3">
    <source>
        <dbReference type="EMBL" id="KAH0810434.1"/>
    </source>
</evidence>
<name>A0A8J6H8X8_TENMO</name>
<dbReference type="GO" id="GO:0016567">
    <property type="term" value="P:protein ubiquitination"/>
    <property type="evidence" value="ECO:0007669"/>
    <property type="project" value="InterPro"/>
</dbReference>
<sequence>MKEMMKNLGKNVRKKKLEVNVEKANMMVFNKRKRKSEENEWNCEGRKIKHVNEFKYLAKVQEKYLRGSGQRNARTKFEDKMDERKECRMLTECWREKSKNTEKKEREKYYQRNEYAREETSKKEGKESKNRNYSRGNSGERKRKKNDRRASDVGTRREKTSIGREERKKGAESAMRREKRMEHMWNGSNILIFPSPNARSESEVAQFCGAVTGRCAALQQTIHIGRASCQGGPEQKVVDIGVRRDEKTRGMRRLASAKTQIVRRMHTFISHCFFYTTDLWRLLTTAYEADHYADFLLPHTRVPRIVYLSHPRISSEDGLHTHIPGRHQSCVASRCNVLIINLAEAVAVLYTVAGWYYYFDLGIEKRLHHTVGLLGVRFLSRTDGPTHIWSKRTLKQRPVASYKLQFVEVGCCRWLHPMRGSSAGELHLSQDDHFLTIGSLKGRHFNIRPNHQFHSGLIKGRIGRRIRADGEADGSRTRNSSVFKGKSPTTISLQRGRDASPPSSVKIPLQSDVGTGRVNKGFLSLLFIVGSDATLSLFVLGLSDRTRDIVTDPSWLSLSGARRTAESQAAPSDWSSAIQHPCWAGRSPPASSSSCFFTYSTHQRRRSLAPRVSSFHTCFPVFERLNLQTSHQIASQLTSEKVVLVGDKTSDERRLCWLVLRGEGNSINATIDPAKADAILGRRERAANVDARTHTTIYAGPDGIYRGSGTARRSFVVSLGGVGTGGTCVDDRGGWSRVRAEVFCPILSSWDSLMDQHGTLQQGLKDSRQTTKEGEKGRRGTSEKRYKEKVNKKVDGQRKRKPEKKHKGDHKKEDTKGGEEAKVRILYKNVAGLSKKGDEFWDYVRQFDIVGLVETWVEERSWKKIGKSLPKEYKWVGVKLGIKEKRQEKGEEEGCMERNVHIANSDNIQKRIGERGARNWKEEREDVKRKFKDKVENAEGKKLMGWIEENGWEKREKEEQGKEQKKVTIKACDEEGVEEKTRKGTFEEQVGGTAEGSDRESNDEKGGDSQRNKKGQEGKMSGGLENVKIEKKKQKGEKKEKELKEIRTEREVCKYINRERKKKESGEEGEAGTRMKEKQTAPEETEITAEEVERQIRKLNMRKALGRDGVQSEAWMYGTERMVERTDERSMEKRGITGRLERKRNMPHL</sequence>
<evidence type="ECO:0000256" key="2">
    <source>
        <dbReference type="SAM" id="Phobius"/>
    </source>
</evidence>
<dbReference type="PANTHER" id="PTHR15439">
    <property type="entry name" value="RETINOBLASTOMA-BINDING PROTEIN 6"/>
    <property type="match status" value="1"/>
</dbReference>
<feature type="region of interest" description="Disordered" evidence="1">
    <location>
        <begin position="114"/>
        <end position="174"/>
    </location>
</feature>
<dbReference type="AlphaFoldDB" id="A0A8J6H8X8"/>
<organism evidence="3 4">
    <name type="scientific">Tenebrio molitor</name>
    <name type="common">Yellow mealworm beetle</name>
    <dbReference type="NCBI Taxonomy" id="7067"/>
    <lineage>
        <taxon>Eukaryota</taxon>
        <taxon>Metazoa</taxon>
        <taxon>Ecdysozoa</taxon>
        <taxon>Arthropoda</taxon>
        <taxon>Hexapoda</taxon>
        <taxon>Insecta</taxon>
        <taxon>Pterygota</taxon>
        <taxon>Neoptera</taxon>
        <taxon>Endopterygota</taxon>
        <taxon>Coleoptera</taxon>
        <taxon>Polyphaga</taxon>
        <taxon>Cucujiformia</taxon>
        <taxon>Tenebrionidae</taxon>
        <taxon>Tenebrio</taxon>
    </lineage>
</organism>
<reference evidence="3" key="1">
    <citation type="journal article" date="2020" name="J Insects Food Feed">
        <title>The yellow mealworm (Tenebrio molitor) genome: a resource for the emerging insects as food and feed industry.</title>
        <authorList>
            <person name="Eriksson T."/>
            <person name="Andere A."/>
            <person name="Kelstrup H."/>
            <person name="Emery V."/>
            <person name="Picard C."/>
        </authorList>
    </citation>
    <scope>NUCLEOTIDE SEQUENCE</scope>
    <source>
        <strain evidence="3">Stoneville</strain>
        <tissue evidence="3">Whole head</tissue>
    </source>
</reference>
<keyword evidence="2" id="KW-0812">Transmembrane</keyword>
<feature type="region of interest" description="Disordered" evidence="1">
    <location>
        <begin position="468"/>
        <end position="508"/>
    </location>
</feature>
<dbReference type="GO" id="GO:0006397">
    <property type="term" value="P:mRNA processing"/>
    <property type="evidence" value="ECO:0007669"/>
    <property type="project" value="InterPro"/>
</dbReference>
<dbReference type="GO" id="GO:0005634">
    <property type="term" value="C:nucleus"/>
    <property type="evidence" value="ECO:0007669"/>
    <property type="project" value="TreeGrafter"/>
</dbReference>
<dbReference type="GO" id="GO:0061630">
    <property type="term" value="F:ubiquitin protein ligase activity"/>
    <property type="evidence" value="ECO:0007669"/>
    <property type="project" value="InterPro"/>
</dbReference>
<feature type="compositionally biased region" description="Polar residues" evidence="1">
    <location>
        <begin position="477"/>
        <end position="493"/>
    </location>
</feature>
<comment type="caution">
    <text evidence="3">The sequence shown here is derived from an EMBL/GenBank/DDBJ whole genome shotgun (WGS) entry which is preliminary data.</text>
</comment>
<evidence type="ECO:0000256" key="1">
    <source>
        <dbReference type="SAM" id="MobiDB-lite"/>
    </source>
</evidence>
<feature type="compositionally biased region" description="Basic and acidic residues" evidence="1">
    <location>
        <begin position="114"/>
        <end position="130"/>
    </location>
</feature>
<keyword evidence="2" id="KW-0472">Membrane</keyword>
<gene>
    <name evidence="3" type="ORF">GEV33_012358</name>
</gene>
<keyword evidence="2" id="KW-1133">Transmembrane helix</keyword>
<reference evidence="3" key="2">
    <citation type="submission" date="2021-08" db="EMBL/GenBank/DDBJ databases">
        <authorList>
            <person name="Eriksson T."/>
        </authorList>
    </citation>
    <scope>NUCLEOTIDE SEQUENCE</scope>
    <source>
        <strain evidence="3">Stoneville</strain>
        <tissue evidence="3">Whole head</tissue>
    </source>
</reference>
<feature type="region of interest" description="Disordered" evidence="1">
    <location>
        <begin position="953"/>
        <end position="1090"/>
    </location>
</feature>
<dbReference type="GO" id="GO:0006511">
    <property type="term" value="P:ubiquitin-dependent protein catabolic process"/>
    <property type="evidence" value="ECO:0007669"/>
    <property type="project" value="TreeGrafter"/>
</dbReference>
<dbReference type="EMBL" id="JABDTM020027486">
    <property type="protein sequence ID" value="KAH0810434.1"/>
    <property type="molecule type" value="Genomic_DNA"/>
</dbReference>
<feature type="compositionally biased region" description="Basic and acidic residues" evidence="1">
    <location>
        <begin position="765"/>
        <end position="797"/>
    </location>
</feature>
<proteinExistence type="predicted"/>
<feature type="compositionally biased region" description="Basic and acidic residues" evidence="1">
    <location>
        <begin position="810"/>
        <end position="819"/>
    </location>
</feature>
<feature type="compositionally biased region" description="Basic and acidic residues" evidence="1">
    <location>
        <begin position="148"/>
        <end position="174"/>
    </location>
</feature>
<feature type="transmembrane region" description="Helical" evidence="2">
    <location>
        <begin position="338"/>
        <end position="359"/>
    </location>
</feature>
<feature type="compositionally biased region" description="Basic and acidic residues" evidence="1">
    <location>
        <begin position="1037"/>
        <end position="1081"/>
    </location>
</feature>
<feature type="region of interest" description="Disordered" evidence="1">
    <location>
        <begin position="1124"/>
        <end position="1149"/>
    </location>
</feature>
<dbReference type="PANTHER" id="PTHR15439:SF0">
    <property type="entry name" value="CELL DIVISION CYCLE AND APOPTOSIS REGULATOR PROTEIN 1-RELATED"/>
    <property type="match status" value="1"/>
</dbReference>
<dbReference type="InterPro" id="IPR033489">
    <property type="entry name" value="RBBP6"/>
</dbReference>
<protein>
    <submittedName>
        <fullName evidence="3">Uncharacterized protein</fullName>
    </submittedName>
</protein>
<evidence type="ECO:0000313" key="4">
    <source>
        <dbReference type="Proteomes" id="UP000719412"/>
    </source>
</evidence>
<dbReference type="Proteomes" id="UP000719412">
    <property type="component" value="Unassembled WGS sequence"/>
</dbReference>